<gene>
    <name evidence="4" type="primary">sgaU</name>
    <name evidence="4" type="ordered locus">MCJ_002600</name>
</gene>
<evidence type="ECO:0000313" key="5">
    <source>
        <dbReference type="Proteomes" id="UP000001491"/>
    </source>
</evidence>
<dbReference type="Pfam" id="PF01261">
    <property type="entry name" value="AP_endonuc_2"/>
    <property type="match status" value="1"/>
</dbReference>
<accession>C5J659</accession>
<feature type="domain" description="Xylose isomerase-like TIM barrel" evidence="3">
    <location>
        <begin position="30"/>
        <end position="267"/>
    </location>
</feature>
<sequence length="298" mass="34633">MSLKSIENKHFLGIYEKAIDKKFDLIEKIAIAKSAGFDFLELSIDESEEFAARLKWSAQEIKKIRLALIEKDFYFNSMCLSLHRKYPFGSQNPQVRKKALSILEKAMILAKQLGIRTIQLAAYDIYYEQEHLKSEDYFIQTMKQAAKLAQKYSIQIAFETMDTKFAGTISRCLYLINKIGGGVLIYPDLGNLNRFADDIENEIRLAKDKIVGFHFKDTLPNTFKNVDFGQGDVDFLRSLKAIVKEKISAPFLIEMWYKDADFKQELAREENRQIQIDNLVKARKFFLDKLVEAYNEEK</sequence>
<dbReference type="InterPro" id="IPR036237">
    <property type="entry name" value="Xyl_isomerase-like_sf"/>
</dbReference>
<evidence type="ECO:0000313" key="4">
    <source>
        <dbReference type="EMBL" id="CAT04951.1"/>
    </source>
</evidence>
<dbReference type="eggNOG" id="COG3623">
    <property type="taxonomic scope" value="Bacteria"/>
</dbReference>
<dbReference type="PANTHER" id="PTHR43489:SF1">
    <property type="entry name" value="L-RIBULOSE-5-PHOSPHATE 3-EPIMERASE SGBU-RELATED"/>
    <property type="match status" value="1"/>
</dbReference>
<protein>
    <recommendedName>
        <fullName evidence="2">L-ribulose-5-phosphate 3-epimerase</fullName>
    </recommendedName>
</protein>
<dbReference type="Gene3D" id="3.20.20.150">
    <property type="entry name" value="Divalent-metal-dependent TIM barrel enzymes"/>
    <property type="match status" value="1"/>
</dbReference>
<dbReference type="PANTHER" id="PTHR43489">
    <property type="entry name" value="ISOMERASE"/>
    <property type="match status" value="1"/>
</dbReference>
<reference evidence="5" key="1">
    <citation type="journal article" date="2009" name="BMC Bioinformatics">
        <title>The Mycoplasma conjunctivae genome sequencing, annotation and analysis.</title>
        <authorList>
            <person name="Calderon-Copete S.P."/>
            <person name="Wigger G."/>
            <person name="Wunderlin C."/>
            <person name="Schmidheini T."/>
            <person name="Frey J."/>
            <person name="Quail M.A."/>
            <person name="Falquet L."/>
        </authorList>
    </citation>
    <scope>NUCLEOTIDE SEQUENCE [LARGE SCALE GENOMIC DNA]</scope>
    <source>
        <strain evidence="5">ATCC 25834 / NCTC 10147 / HRC/581</strain>
    </source>
</reference>
<dbReference type="InterPro" id="IPR004560">
    <property type="entry name" value="L-Ru-5P_3-Epase"/>
</dbReference>
<evidence type="ECO:0000256" key="2">
    <source>
        <dbReference type="NCBIfam" id="TIGR00542"/>
    </source>
</evidence>
<organism evidence="4 5">
    <name type="scientific">Mesomycoplasma conjunctivae (strain ATCC 25834 / NCTC 10147 / HRC/581)</name>
    <name type="common">Mycoplasma conjunctivae</name>
    <dbReference type="NCBI Taxonomy" id="572263"/>
    <lineage>
        <taxon>Bacteria</taxon>
        <taxon>Bacillati</taxon>
        <taxon>Mycoplasmatota</taxon>
        <taxon>Mycoplasmoidales</taxon>
        <taxon>Metamycoplasmataceae</taxon>
        <taxon>Mesomycoplasma</taxon>
    </lineage>
</organism>
<dbReference type="Proteomes" id="UP000001491">
    <property type="component" value="Chromosome"/>
</dbReference>
<dbReference type="InterPro" id="IPR013022">
    <property type="entry name" value="Xyl_isomerase-like_TIM-brl"/>
</dbReference>
<keyword evidence="5" id="KW-1185">Reference proteome</keyword>
<dbReference type="GO" id="GO:0019852">
    <property type="term" value="P:L-ascorbic acid metabolic process"/>
    <property type="evidence" value="ECO:0007669"/>
    <property type="project" value="TreeGrafter"/>
</dbReference>
<evidence type="ECO:0000256" key="1">
    <source>
        <dbReference type="ARBA" id="ARBA00023235"/>
    </source>
</evidence>
<dbReference type="NCBIfam" id="NF009689">
    <property type="entry name" value="PRK13210.1"/>
    <property type="match status" value="1"/>
</dbReference>
<dbReference type="HOGENOM" id="CLU_082738_0_0_14"/>
<dbReference type="KEGG" id="mco:MCJ_002600"/>
<dbReference type="GO" id="GO:0034015">
    <property type="term" value="F:L-ribulose-5-phosphate 3-epimerase activity"/>
    <property type="evidence" value="ECO:0007669"/>
    <property type="project" value="TreeGrafter"/>
</dbReference>
<dbReference type="AlphaFoldDB" id="C5J659"/>
<dbReference type="SUPFAM" id="SSF51658">
    <property type="entry name" value="Xylose isomerase-like"/>
    <property type="match status" value="1"/>
</dbReference>
<dbReference type="EMBL" id="FM864216">
    <property type="protein sequence ID" value="CAT04951.1"/>
    <property type="molecule type" value="Genomic_DNA"/>
</dbReference>
<dbReference type="NCBIfam" id="TIGR00542">
    <property type="entry name" value="hxl6Piso_put"/>
    <property type="match status" value="1"/>
</dbReference>
<name>C5J659_MESCH</name>
<evidence type="ECO:0000259" key="3">
    <source>
        <dbReference type="Pfam" id="PF01261"/>
    </source>
</evidence>
<dbReference type="InterPro" id="IPR050417">
    <property type="entry name" value="Sugar_Epim/Isomerase"/>
</dbReference>
<dbReference type="GO" id="GO:0016861">
    <property type="term" value="F:intramolecular oxidoreductase activity, interconverting aldoses and ketoses"/>
    <property type="evidence" value="ECO:0007669"/>
    <property type="project" value="InterPro"/>
</dbReference>
<keyword evidence="1 4" id="KW-0413">Isomerase</keyword>
<proteinExistence type="predicted"/>
<dbReference type="NCBIfam" id="NF009688">
    <property type="entry name" value="PRK13209.1"/>
    <property type="match status" value="1"/>
</dbReference>